<dbReference type="EMBL" id="JAXAVW010000006">
    <property type="protein sequence ID" value="MDX8030409.1"/>
    <property type="molecule type" value="Genomic_DNA"/>
</dbReference>
<evidence type="ECO:0000313" key="3">
    <source>
        <dbReference type="Proteomes" id="UP001285521"/>
    </source>
</evidence>
<dbReference type="Proteomes" id="UP001285521">
    <property type="component" value="Unassembled WGS sequence"/>
</dbReference>
<organism evidence="2 3">
    <name type="scientific">Lentzea miocenica</name>
    <dbReference type="NCBI Taxonomy" id="3095431"/>
    <lineage>
        <taxon>Bacteria</taxon>
        <taxon>Bacillati</taxon>
        <taxon>Actinomycetota</taxon>
        <taxon>Actinomycetes</taxon>
        <taxon>Pseudonocardiales</taxon>
        <taxon>Pseudonocardiaceae</taxon>
        <taxon>Lentzea</taxon>
    </lineage>
</organism>
<proteinExistence type="predicted"/>
<evidence type="ECO:0000256" key="1">
    <source>
        <dbReference type="SAM" id="MobiDB-lite"/>
    </source>
</evidence>
<protein>
    <submittedName>
        <fullName evidence="2">Uncharacterized protein</fullName>
    </submittedName>
</protein>
<gene>
    <name evidence="2" type="ORF">SK803_09320</name>
</gene>
<dbReference type="RefSeq" id="WP_319965420.1">
    <property type="nucleotide sequence ID" value="NZ_JAXAVW010000006.1"/>
</dbReference>
<reference evidence="2 3" key="2">
    <citation type="submission" date="2023-11" db="EMBL/GenBank/DDBJ databases">
        <authorList>
            <person name="Lara A.C."/>
            <person name="Chronakova A."/>
        </authorList>
    </citation>
    <scope>NUCLEOTIDE SEQUENCE [LARGE SCALE GENOMIC DNA]</scope>
    <source>
        <strain evidence="2 3">BCCO 10_0856</strain>
    </source>
</reference>
<reference evidence="2 3" key="1">
    <citation type="submission" date="2023-11" db="EMBL/GenBank/DDBJ databases">
        <title>Lentzea sokolovensis, sp. nov., Lentzea kristufkii, sp. nov., and Lentzea miocenensis, sp. nov., rare actinobacteria from Sokolov Coal Basin, Miocene lacustrine sediment, Czech Republic.</title>
        <authorList>
            <person name="Lara A."/>
            <person name="Kotroba L."/>
            <person name="Nouioui I."/>
            <person name="Neumann-Schaal M."/>
            <person name="Mast Y."/>
            <person name="Chronakova A."/>
        </authorList>
    </citation>
    <scope>NUCLEOTIDE SEQUENCE [LARGE SCALE GENOMIC DNA]</scope>
    <source>
        <strain evidence="2 3">BCCO 10_0856</strain>
    </source>
</reference>
<feature type="compositionally biased region" description="Basic and acidic residues" evidence="1">
    <location>
        <begin position="38"/>
        <end position="49"/>
    </location>
</feature>
<evidence type="ECO:0000313" key="2">
    <source>
        <dbReference type="EMBL" id="MDX8030409.1"/>
    </source>
</evidence>
<comment type="caution">
    <text evidence="2">The sequence shown here is derived from an EMBL/GenBank/DDBJ whole genome shotgun (WGS) entry which is preliminary data.</text>
</comment>
<keyword evidence="3" id="KW-1185">Reference proteome</keyword>
<sequence>MSVTPEPGSLGSLFDHALALHRQFPDDPLPRDGSPYPDDARYRARGDRSQNLRTAGADAAAVLDWYFASSEASLEQLAEKLADLQVPIHRNDHITAAALRADRARVRRTGRWLVRHGRDRGTVVVGLGLLATDHDERDVPLIQTIGLLSNHFAPLAAAALLRRRSGGEALTWLGHRTAGWGRVYVVEALCTRHHGGPWLLRHACDGDYLNGYFAGEVATAAHLHAAITSDDVDEELIDHTGQLLEIMTWCGGMGMTLQRYPPAGAVVEAYARHVARLPSTVTRLRHRAAIAEYVQAVPLTGLNTATVVRMLLAD</sequence>
<accession>A0ABU4SWW1</accession>
<name>A0ABU4SWW1_9PSEU</name>
<feature type="region of interest" description="Disordered" evidence="1">
    <location>
        <begin position="24"/>
        <end position="49"/>
    </location>
</feature>